<organism evidence="2 3">
    <name type="scientific">Didymosphaeria variabile</name>
    <dbReference type="NCBI Taxonomy" id="1932322"/>
    <lineage>
        <taxon>Eukaryota</taxon>
        <taxon>Fungi</taxon>
        <taxon>Dikarya</taxon>
        <taxon>Ascomycota</taxon>
        <taxon>Pezizomycotina</taxon>
        <taxon>Dothideomycetes</taxon>
        <taxon>Pleosporomycetidae</taxon>
        <taxon>Pleosporales</taxon>
        <taxon>Massarineae</taxon>
        <taxon>Didymosphaeriaceae</taxon>
        <taxon>Didymosphaeria</taxon>
    </lineage>
</organism>
<accession>A0A9W8XYA9</accession>
<dbReference type="AlphaFoldDB" id="A0A9W8XYA9"/>
<dbReference type="RefSeq" id="XP_056077012.1">
    <property type="nucleotide sequence ID" value="XM_056210190.1"/>
</dbReference>
<comment type="caution">
    <text evidence="2">The sequence shown here is derived from an EMBL/GenBank/DDBJ whole genome shotgun (WGS) entry which is preliminary data.</text>
</comment>
<gene>
    <name evidence="2" type="ORF">N0V89_001377</name>
</gene>
<evidence type="ECO:0000313" key="2">
    <source>
        <dbReference type="EMBL" id="KAJ4360810.1"/>
    </source>
</evidence>
<feature type="region of interest" description="Disordered" evidence="1">
    <location>
        <begin position="239"/>
        <end position="288"/>
    </location>
</feature>
<sequence length="562" mass="62329">MEKQNADQWGGVRLDVLAEAYMEVRYEMWRILGARVNENWQLVEQKVMENGLKNLTQAFRQAQKKHVNYDINPDSGIGICDEDEDTYEEPDANPSVIPNLDAPTRTPSGLSSRQYHHVSLPRLGPVPATGMAHASINANADSNKVMDTDAPGAASGTKKGHREQTQDAVMCLPNTSTDFLLLNRTISSNPSNNTDAAPSPSVESEGTLEAGVDEVDVRKELLVDRLMLQFYSIFDAQNSPVRQHQGSSESPGGSPSKKTTSNTSSSRRTTKHGRSFEEDDDDEGELAEHQRTPVACVIRMQEPLEGLTQEQVEQLKRRKSMFQAESEVEKWKIVYMICFPDTTPGDMPTPYYDNETSETDLTDHSLKDPTLAQYEAYMNRELPRKVRKELEIAIGKLFGPLEETLKNQLEGLIRNCQERLSRDFVKSKESAHERGLDATSELAGPSDSGTQPQIGATATPSVLAPYTVPMDSSFELWQGMDATFNLQTSTYPDSAYYSETNPLPSDPWWPTALETIPCLANFDPAESGMMNSLGSHWQSTENVSNPSYMGKGKGRADEATGD</sequence>
<evidence type="ECO:0000256" key="1">
    <source>
        <dbReference type="SAM" id="MobiDB-lite"/>
    </source>
</evidence>
<dbReference type="EMBL" id="JAPEUX010000001">
    <property type="protein sequence ID" value="KAJ4360810.1"/>
    <property type="molecule type" value="Genomic_DNA"/>
</dbReference>
<feature type="region of interest" description="Disordered" evidence="1">
    <location>
        <begin position="142"/>
        <end position="165"/>
    </location>
</feature>
<proteinExistence type="predicted"/>
<keyword evidence="3" id="KW-1185">Reference proteome</keyword>
<feature type="region of interest" description="Disordered" evidence="1">
    <location>
        <begin position="540"/>
        <end position="562"/>
    </location>
</feature>
<reference evidence="2" key="1">
    <citation type="submission" date="2022-10" db="EMBL/GenBank/DDBJ databases">
        <title>Tapping the CABI collections for fungal endophytes: first genome assemblies for Collariella, Neodidymelliopsis, Ascochyta clinopodiicola, Didymella pomorum, Didymosphaeria variabile, Neocosmospora piperis and Neocucurbitaria cava.</title>
        <authorList>
            <person name="Hill R."/>
        </authorList>
    </citation>
    <scope>NUCLEOTIDE SEQUENCE</scope>
    <source>
        <strain evidence="2">IMI 356815</strain>
    </source>
</reference>
<feature type="compositionally biased region" description="Polar residues" evidence="1">
    <location>
        <begin position="185"/>
        <end position="204"/>
    </location>
</feature>
<evidence type="ECO:0000313" key="3">
    <source>
        <dbReference type="Proteomes" id="UP001140513"/>
    </source>
</evidence>
<feature type="compositionally biased region" description="Polar residues" evidence="1">
    <location>
        <begin position="447"/>
        <end position="458"/>
    </location>
</feature>
<feature type="compositionally biased region" description="Basic and acidic residues" evidence="1">
    <location>
        <begin position="425"/>
        <end position="436"/>
    </location>
</feature>
<name>A0A9W8XYA9_9PLEO</name>
<dbReference type="Proteomes" id="UP001140513">
    <property type="component" value="Unassembled WGS sequence"/>
</dbReference>
<feature type="region of interest" description="Disordered" evidence="1">
    <location>
        <begin position="425"/>
        <end position="458"/>
    </location>
</feature>
<dbReference type="GeneID" id="80904907"/>
<protein>
    <submittedName>
        <fullName evidence="2">Uncharacterized protein</fullName>
    </submittedName>
</protein>
<feature type="compositionally biased region" description="Low complexity" evidence="1">
    <location>
        <begin position="246"/>
        <end position="267"/>
    </location>
</feature>
<dbReference type="OrthoDB" id="4738706at2759"/>
<feature type="region of interest" description="Disordered" evidence="1">
    <location>
        <begin position="185"/>
        <end position="209"/>
    </location>
</feature>